<accession>A0A0E9W318</accession>
<protein>
    <submittedName>
        <fullName evidence="1">Uncharacterized protein</fullName>
    </submittedName>
</protein>
<organism evidence="1">
    <name type="scientific">Anguilla anguilla</name>
    <name type="common">European freshwater eel</name>
    <name type="synonym">Muraena anguilla</name>
    <dbReference type="NCBI Taxonomy" id="7936"/>
    <lineage>
        <taxon>Eukaryota</taxon>
        <taxon>Metazoa</taxon>
        <taxon>Chordata</taxon>
        <taxon>Craniata</taxon>
        <taxon>Vertebrata</taxon>
        <taxon>Euteleostomi</taxon>
        <taxon>Actinopterygii</taxon>
        <taxon>Neopterygii</taxon>
        <taxon>Teleostei</taxon>
        <taxon>Anguilliformes</taxon>
        <taxon>Anguillidae</taxon>
        <taxon>Anguilla</taxon>
    </lineage>
</organism>
<dbReference type="EMBL" id="GBXM01023823">
    <property type="protein sequence ID" value="JAH84754.1"/>
    <property type="molecule type" value="Transcribed_RNA"/>
</dbReference>
<reference evidence="1" key="1">
    <citation type="submission" date="2014-11" db="EMBL/GenBank/DDBJ databases">
        <authorList>
            <person name="Amaro Gonzalez C."/>
        </authorList>
    </citation>
    <scope>NUCLEOTIDE SEQUENCE</scope>
</reference>
<evidence type="ECO:0000313" key="1">
    <source>
        <dbReference type="EMBL" id="JAH84754.1"/>
    </source>
</evidence>
<proteinExistence type="predicted"/>
<reference evidence="1" key="2">
    <citation type="journal article" date="2015" name="Fish Shellfish Immunol.">
        <title>Early steps in the European eel (Anguilla anguilla)-Vibrio vulnificus interaction in the gills: Role of the RtxA13 toxin.</title>
        <authorList>
            <person name="Callol A."/>
            <person name="Pajuelo D."/>
            <person name="Ebbesson L."/>
            <person name="Teles M."/>
            <person name="MacKenzie S."/>
            <person name="Amaro C."/>
        </authorList>
    </citation>
    <scope>NUCLEOTIDE SEQUENCE</scope>
</reference>
<sequence length="50" mass="5641">MVKPCTAITAGLKNCKAGRGLPRPFETVFFLNCSSVCRLFRNHSHMTQDR</sequence>
<name>A0A0E9W318_ANGAN</name>
<dbReference type="AlphaFoldDB" id="A0A0E9W318"/>